<dbReference type="SMART" id="SM00448">
    <property type="entry name" value="REC"/>
    <property type="match status" value="1"/>
</dbReference>
<feature type="domain" description="HTH luxR-type" evidence="6">
    <location>
        <begin position="141"/>
        <end position="206"/>
    </location>
</feature>
<dbReference type="InterPro" id="IPR016032">
    <property type="entry name" value="Sig_transdc_resp-reg_C-effctor"/>
</dbReference>
<dbReference type="EMBL" id="WIWI01000018">
    <property type="protein sequence ID" value="MQT89163.1"/>
    <property type="molecule type" value="Genomic_DNA"/>
</dbReference>
<dbReference type="Proteomes" id="UP000489190">
    <property type="component" value="Unassembled WGS sequence"/>
</dbReference>
<comment type="caution">
    <text evidence="8">The sequence shown here is derived from an EMBL/GenBank/DDBJ whole genome shotgun (WGS) entry which is preliminary data.</text>
</comment>
<accession>A0A7X2C387</accession>
<feature type="modified residue" description="4-aspartylphosphate" evidence="5">
    <location>
        <position position="53"/>
    </location>
</feature>
<evidence type="ECO:0000259" key="7">
    <source>
        <dbReference type="PROSITE" id="PS50110"/>
    </source>
</evidence>
<dbReference type="InterPro" id="IPR058245">
    <property type="entry name" value="NreC/VraR/RcsB-like_REC"/>
</dbReference>
<dbReference type="GO" id="GO:0000160">
    <property type="term" value="P:phosphorelay signal transduction system"/>
    <property type="evidence" value="ECO:0007669"/>
    <property type="project" value="InterPro"/>
</dbReference>
<feature type="domain" description="Response regulatory" evidence="7">
    <location>
        <begin position="3"/>
        <end position="118"/>
    </location>
</feature>
<dbReference type="InterPro" id="IPR039420">
    <property type="entry name" value="WalR-like"/>
</dbReference>
<dbReference type="PANTHER" id="PTHR43214">
    <property type="entry name" value="TWO-COMPONENT RESPONSE REGULATOR"/>
    <property type="match status" value="1"/>
</dbReference>
<keyword evidence="1 5" id="KW-0597">Phosphoprotein</keyword>
<dbReference type="InterPro" id="IPR001789">
    <property type="entry name" value="Sig_transdc_resp-reg_receiver"/>
</dbReference>
<dbReference type="GO" id="GO:0006355">
    <property type="term" value="P:regulation of DNA-templated transcription"/>
    <property type="evidence" value="ECO:0007669"/>
    <property type="project" value="InterPro"/>
</dbReference>
<dbReference type="PROSITE" id="PS50043">
    <property type="entry name" value="HTH_LUXR_2"/>
    <property type="match status" value="1"/>
</dbReference>
<dbReference type="RefSeq" id="WP_153327760.1">
    <property type="nucleotide sequence ID" value="NZ_WIWI01000018.1"/>
</dbReference>
<dbReference type="Pfam" id="PF00196">
    <property type="entry name" value="GerE"/>
    <property type="match status" value="1"/>
</dbReference>
<dbReference type="InterPro" id="IPR000792">
    <property type="entry name" value="Tscrpt_reg_LuxR_C"/>
</dbReference>
<dbReference type="SUPFAM" id="SSF52172">
    <property type="entry name" value="CheY-like"/>
    <property type="match status" value="1"/>
</dbReference>
<evidence type="ECO:0000256" key="1">
    <source>
        <dbReference type="ARBA" id="ARBA00022553"/>
    </source>
</evidence>
<dbReference type="GO" id="GO:0003677">
    <property type="term" value="F:DNA binding"/>
    <property type="evidence" value="ECO:0007669"/>
    <property type="project" value="UniProtKB-KW"/>
</dbReference>
<dbReference type="CDD" id="cd06170">
    <property type="entry name" value="LuxR_C_like"/>
    <property type="match status" value="1"/>
</dbReference>
<dbReference type="PANTHER" id="PTHR43214:SF41">
    <property type="entry name" value="NITRATE_NITRITE RESPONSE REGULATOR PROTEIN NARP"/>
    <property type="match status" value="1"/>
</dbReference>
<protein>
    <submittedName>
        <fullName evidence="8">Response regulator</fullName>
    </submittedName>
</protein>
<keyword evidence="3" id="KW-0238">DNA-binding</keyword>
<dbReference type="SMART" id="SM00421">
    <property type="entry name" value="HTH_LUXR"/>
    <property type="match status" value="1"/>
</dbReference>
<gene>
    <name evidence="8" type="ORF">GHO39_08465</name>
</gene>
<dbReference type="Gene3D" id="3.40.50.2300">
    <property type="match status" value="1"/>
</dbReference>
<evidence type="ECO:0000313" key="8">
    <source>
        <dbReference type="EMBL" id="MQT89163.1"/>
    </source>
</evidence>
<keyword evidence="2" id="KW-0805">Transcription regulation</keyword>
<evidence type="ECO:0000256" key="5">
    <source>
        <dbReference type="PROSITE-ProRule" id="PRU00169"/>
    </source>
</evidence>
<reference evidence="8 9" key="1">
    <citation type="submission" date="2019-10" db="EMBL/GenBank/DDBJ databases">
        <title>Evaluation of single-gene subtyping targets for Pseudomonas.</title>
        <authorList>
            <person name="Reichler S.J."/>
            <person name="Orsi R.H."/>
            <person name="Wiedmann M."/>
            <person name="Martin N.H."/>
            <person name="Murphy S.I."/>
        </authorList>
    </citation>
    <scope>NUCLEOTIDE SEQUENCE [LARGE SCALE GENOMIC DNA]</scope>
    <source>
        <strain evidence="8 9">FSL R10-3254</strain>
    </source>
</reference>
<dbReference type="CDD" id="cd17535">
    <property type="entry name" value="REC_NarL-like"/>
    <property type="match status" value="1"/>
</dbReference>
<name>A0A7X2C387_9PSED</name>
<dbReference type="InterPro" id="IPR011006">
    <property type="entry name" value="CheY-like_superfamily"/>
</dbReference>
<evidence type="ECO:0000256" key="4">
    <source>
        <dbReference type="ARBA" id="ARBA00023163"/>
    </source>
</evidence>
<evidence type="ECO:0000259" key="6">
    <source>
        <dbReference type="PROSITE" id="PS50043"/>
    </source>
</evidence>
<keyword evidence="4" id="KW-0804">Transcription</keyword>
<proteinExistence type="predicted"/>
<organism evidence="8 9">
    <name type="scientific">Pseudomonas helleri</name>
    <dbReference type="NCBI Taxonomy" id="1608996"/>
    <lineage>
        <taxon>Bacteria</taxon>
        <taxon>Pseudomonadati</taxon>
        <taxon>Pseudomonadota</taxon>
        <taxon>Gammaproteobacteria</taxon>
        <taxon>Pseudomonadales</taxon>
        <taxon>Pseudomonadaceae</taxon>
        <taxon>Pseudomonas</taxon>
    </lineage>
</organism>
<dbReference type="PROSITE" id="PS00622">
    <property type="entry name" value="HTH_LUXR_1"/>
    <property type="match status" value="1"/>
</dbReference>
<dbReference type="Pfam" id="PF00072">
    <property type="entry name" value="Response_reg"/>
    <property type="match status" value="1"/>
</dbReference>
<sequence>MYKVLIADDHSLIRTAVRLLLENQGYTVVAEATNGIDTVQLARQHAVDLVVLDITMPGLDGLEVISRIKASGLSCRILVLTSQAALFYSQRCMKAGAAGFVTKNQELSELQRAVRTIMDGYTFFPNLAISSVRNSDATLTDIELIESLSARELTILQQLARGISNKQIALDMTLSSKTISTYKARLIEKLNMKSVVYLAEFAKRNGALRI</sequence>
<dbReference type="PROSITE" id="PS50110">
    <property type="entry name" value="RESPONSE_REGULATORY"/>
    <property type="match status" value="1"/>
</dbReference>
<evidence type="ECO:0000256" key="2">
    <source>
        <dbReference type="ARBA" id="ARBA00023015"/>
    </source>
</evidence>
<dbReference type="AlphaFoldDB" id="A0A7X2C387"/>
<dbReference type="PRINTS" id="PR00038">
    <property type="entry name" value="HTHLUXR"/>
</dbReference>
<dbReference type="SUPFAM" id="SSF46894">
    <property type="entry name" value="C-terminal effector domain of the bipartite response regulators"/>
    <property type="match status" value="1"/>
</dbReference>
<evidence type="ECO:0000313" key="9">
    <source>
        <dbReference type="Proteomes" id="UP000489190"/>
    </source>
</evidence>
<evidence type="ECO:0000256" key="3">
    <source>
        <dbReference type="ARBA" id="ARBA00023125"/>
    </source>
</evidence>